<dbReference type="Gene3D" id="3.30.450.20">
    <property type="entry name" value="PAS domain"/>
    <property type="match status" value="1"/>
</dbReference>
<dbReference type="InterPro" id="IPR043128">
    <property type="entry name" value="Rev_trsase/Diguanyl_cyclase"/>
</dbReference>
<accession>A0A662DCS0</accession>
<evidence type="ECO:0000313" key="7">
    <source>
        <dbReference type="EMBL" id="RLE12297.1"/>
    </source>
</evidence>
<dbReference type="NCBIfam" id="TIGR00229">
    <property type="entry name" value="sensory_box"/>
    <property type="match status" value="1"/>
</dbReference>
<dbReference type="SUPFAM" id="SSF55781">
    <property type="entry name" value="GAF domain-like"/>
    <property type="match status" value="2"/>
</dbReference>
<dbReference type="EMBL" id="QMQA01000175">
    <property type="protein sequence ID" value="RLE12297.1"/>
    <property type="molecule type" value="Genomic_DNA"/>
</dbReference>
<dbReference type="SMART" id="SM00267">
    <property type="entry name" value="GGDEF"/>
    <property type="match status" value="1"/>
</dbReference>
<dbReference type="Pfam" id="PF08447">
    <property type="entry name" value="PAS_3"/>
    <property type="match status" value="1"/>
</dbReference>
<feature type="domain" description="HD-GYP" evidence="6">
    <location>
        <begin position="657"/>
        <end position="842"/>
    </location>
</feature>
<dbReference type="AlphaFoldDB" id="A0A662DCS0"/>
<evidence type="ECO:0000259" key="5">
    <source>
        <dbReference type="PROSITE" id="PS51831"/>
    </source>
</evidence>
<dbReference type="FunFam" id="3.30.70.270:FF:000001">
    <property type="entry name" value="Diguanylate cyclase domain protein"/>
    <property type="match status" value="1"/>
</dbReference>
<dbReference type="SUPFAM" id="SSF109604">
    <property type="entry name" value="HD-domain/PDEase-like"/>
    <property type="match status" value="1"/>
</dbReference>
<dbReference type="InterPro" id="IPR029016">
    <property type="entry name" value="GAF-like_dom_sf"/>
</dbReference>
<dbReference type="Proteomes" id="UP000280417">
    <property type="component" value="Unassembled WGS sequence"/>
</dbReference>
<dbReference type="SMART" id="SM00471">
    <property type="entry name" value="HDc"/>
    <property type="match status" value="1"/>
</dbReference>
<dbReference type="InterPro" id="IPR006674">
    <property type="entry name" value="HD_domain"/>
</dbReference>
<feature type="coiled-coil region" evidence="1">
    <location>
        <begin position="3"/>
        <end position="33"/>
    </location>
</feature>
<dbReference type="InterPro" id="IPR000700">
    <property type="entry name" value="PAS-assoc_C"/>
</dbReference>
<dbReference type="Pfam" id="PF13185">
    <property type="entry name" value="GAF_2"/>
    <property type="match status" value="2"/>
</dbReference>
<dbReference type="PROSITE" id="PS50887">
    <property type="entry name" value="GGDEF"/>
    <property type="match status" value="1"/>
</dbReference>
<dbReference type="InterPro" id="IPR029787">
    <property type="entry name" value="Nucleotide_cyclase"/>
</dbReference>
<dbReference type="PANTHER" id="PTHR43155:SF2">
    <property type="entry name" value="CYCLIC DI-GMP PHOSPHODIESTERASE PA4108"/>
    <property type="match status" value="1"/>
</dbReference>
<dbReference type="PANTHER" id="PTHR43155">
    <property type="entry name" value="CYCLIC DI-GMP PHOSPHODIESTERASE PA4108-RELATED"/>
    <property type="match status" value="1"/>
</dbReference>
<comment type="caution">
    <text evidence="7">The sequence shown here is derived from an EMBL/GenBank/DDBJ whole genome shotgun (WGS) entry which is preliminary data.</text>
</comment>
<dbReference type="Pfam" id="PF13487">
    <property type="entry name" value="HD_5"/>
    <property type="match status" value="1"/>
</dbReference>
<evidence type="ECO:0000313" key="8">
    <source>
        <dbReference type="Proteomes" id="UP000280417"/>
    </source>
</evidence>
<dbReference type="InterPro" id="IPR013655">
    <property type="entry name" value="PAS_fold_3"/>
</dbReference>
<evidence type="ECO:0000259" key="3">
    <source>
        <dbReference type="PROSITE" id="PS50113"/>
    </source>
</evidence>
<dbReference type="PROSITE" id="PS51832">
    <property type="entry name" value="HD_GYP"/>
    <property type="match status" value="1"/>
</dbReference>
<dbReference type="InterPro" id="IPR003018">
    <property type="entry name" value="GAF"/>
</dbReference>
<dbReference type="NCBIfam" id="TIGR00254">
    <property type="entry name" value="GGDEF"/>
    <property type="match status" value="1"/>
</dbReference>
<evidence type="ECO:0000259" key="4">
    <source>
        <dbReference type="PROSITE" id="PS50887"/>
    </source>
</evidence>
<protein>
    <recommendedName>
        <fullName evidence="9">Diguanylate cyclase</fullName>
    </recommendedName>
</protein>
<dbReference type="InterPro" id="IPR003607">
    <property type="entry name" value="HD/PDEase_dom"/>
</dbReference>
<evidence type="ECO:0000256" key="1">
    <source>
        <dbReference type="SAM" id="Coils"/>
    </source>
</evidence>
<evidence type="ECO:0000259" key="6">
    <source>
        <dbReference type="PROSITE" id="PS51832"/>
    </source>
</evidence>
<dbReference type="PROSITE" id="PS50113">
    <property type="entry name" value="PAC"/>
    <property type="match status" value="1"/>
</dbReference>
<dbReference type="Pfam" id="PF00990">
    <property type="entry name" value="GGDEF"/>
    <property type="match status" value="1"/>
</dbReference>
<dbReference type="CDD" id="cd01949">
    <property type="entry name" value="GGDEF"/>
    <property type="match status" value="1"/>
</dbReference>
<name>A0A662DCS0_UNCAE</name>
<feature type="domain" description="PAS" evidence="2">
    <location>
        <begin position="30"/>
        <end position="100"/>
    </location>
</feature>
<dbReference type="Gene3D" id="3.30.450.40">
    <property type="match status" value="2"/>
</dbReference>
<dbReference type="InterPro" id="IPR035965">
    <property type="entry name" value="PAS-like_dom_sf"/>
</dbReference>
<evidence type="ECO:0008006" key="9">
    <source>
        <dbReference type="Google" id="ProtNLM"/>
    </source>
</evidence>
<dbReference type="InterPro" id="IPR037522">
    <property type="entry name" value="HD_GYP_dom"/>
</dbReference>
<dbReference type="SMART" id="SM00091">
    <property type="entry name" value="PAS"/>
    <property type="match status" value="1"/>
</dbReference>
<dbReference type="InterPro" id="IPR000160">
    <property type="entry name" value="GGDEF_dom"/>
</dbReference>
<dbReference type="CDD" id="cd00077">
    <property type="entry name" value="HDc"/>
    <property type="match status" value="1"/>
</dbReference>
<dbReference type="PROSITE" id="PS50112">
    <property type="entry name" value="PAS"/>
    <property type="match status" value="1"/>
</dbReference>
<proteinExistence type="predicted"/>
<reference evidence="7 8" key="1">
    <citation type="submission" date="2018-06" db="EMBL/GenBank/DDBJ databases">
        <title>Extensive metabolic versatility and redundancy in microbially diverse, dynamic hydrothermal sediments.</title>
        <authorList>
            <person name="Dombrowski N."/>
            <person name="Teske A."/>
            <person name="Baker B.J."/>
        </authorList>
    </citation>
    <scope>NUCLEOTIDE SEQUENCE [LARGE SCALE GENOMIC DNA]</scope>
    <source>
        <strain evidence="7">B3_G15</strain>
    </source>
</reference>
<dbReference type="InterPro" id="IPR000014">
    <property type="entry name" value="PAS"/>
</dbReference>
<dbReference type="SUPFAM" id="SSF55785">
    <property type="entry name" value="PYP-like sensor domain (PAS domain)"/>
    <property type="match status" value="1"/>
</dbReference>
<gene>
    <name evidence="7" type="ORF">DRJ04_06455</name>
</gene>
<feature type="domain" description="PAC" evidence="3">
    <location>
        <begin position="104"/>
        <end position="155"/>
    </location>
</feature>
<dbReference type="SUPFAM" id="SSF55073">
    <property type="entry name" value="Nucleotide cyclase"/>
    <property type="match status" value="1"/>
</dbReference>
<dbReference type="PROSITE" id="PS51831">
    <property type="entry name" value="HD"/>
    <property type="match status" value="1"/>
</dbReference>
<sequence>MNREDLEKRYKKLEKVNKQLRQKIIKITEEKEKYRSFFEKAEDVLFMISPEGYISLANPKFFEITGYSPQELKKLPFTSFLHPDDTPLLLEHFKKRLAGEKAKTSYQFRVLTKEKRILWVEGNFRLVEKEGKIIGIESVVRDITKRKLIEDTINRKVNELNVLYNTIRKTTTSLNLDETLAIIAENSANLLKVDASLIRLLDTKEKILKTVKAYNLKEDSPAVKTIKLGKGVLNQVVLKKKPVAIEDIQKNPHYLAKEWAKKEGFISFLGVPLYGKKKVIGTLSFLSRTKHTFQKEEISLALTFAGEAAIAIENATLVENLKKQLSRMKALSHTIRKIATSLELGPALDSILANSVRLFDADAALIRLLDPEKNILKIARAYNLNPEELGESILKLGEGVVSEAILKRKPVAVEDIKKEPRFFYKKWAIEKGYTSALFVPLEGKEKTIGALCILSKKKHFFDEEEISLASIFAGGAAVTIENARLFEENVKLSITDPLTGLYNTRYFYDNLKKEIARVARYGGSTSLVMFDLDNFKNYNDLYGHQAGDYVLREVAQRMLRCCRQTDILARYGGDEFIILLPRTDQKGAFKLAERIRSEIEKIPFGGRKGEFKTRITVSGSIITSPQDGTGVEDLMRKVDTLLYTAKWIGENRILSPFMINLEFIQDLILEKIDRKDHYTRKHSERVANYATTLARKINLDERQIGLIKIASLVHDVGKIGVPEAVLTKPGKLNKEEMDLIRAHPRTSVEIIRLSPLSKEIIPMVLHHHERWDGNGYPQGLKGEEIPLGARIIHLANAYDAMTVKRVYRDRMKPEEALEEIKRLAGSQFDPALVEAFIKGISG</sequence>
<evidence type="ECO:0000259" key="2">
    <source>
        <dbReference type="PROSITE" id="PS50112"/>
    </source>
</evidence>
<organism evidence="7 8">
    <name type="scientific">Aerophobetes bacterium</name>
    <dbReference type="NCBI Taxonomy" id="2030807"/>
    <lineage>
        <taxon>Bacteria</taxon>
        <taxon>Candidatus Aerophobota</taxon>
    </lineage>
</organism>
<feature type="domain" description="HD" evidence="5">
    <location>
        <begin position="679"/>
        <end position="801"/>
    </location>
</feature>
<feature type="domain" description="GGDEF" evidence="4">
    <location>
        <begin position="523"/>
        <end position="658"/>
    </location>
</feature>
<keyword evidence="1" id="KW-0175">Coiled coil</keyword>
<dbReference type="CDD" id="cd00130">
    <property type="entry name" value="PAS"/>
    <property type="match status" value="1"/>
</dbReference>
<dbReference type="SMART" id="SM00065">
    <property type="entry name" value="GAF"/>
    <property type="match status" value="2"/>
</dbReference>
<dbReference type="Gene3D" id="1.10.3210.10">
    <property type="entry name" value="Hypothetical protein af1432"/>
    <property type="match status" value="1"/>
</dbReference>
<dbReference type="Gene3D" id="3.30.70.270">
    <property type="match status" value="1"/>
</dbReference>